<feature type="region of interest" description="Disordered" evidence="1">
    <location>
        <begin position="229"/>
        <end position="364"/>
    </location>
</feature>
<feature type="domain" description="UBX" evidence="2">
    <location>
        <begin position="410"/>
        <end position="480"/>
    </location>
</feature>
<gene>
    <name evidence="3" type="ORF">DLAC_09711</name>
</gene>
<dbReference type="GO" id="GO:0043130">
    <property type="term" value="F:ubiquitin binding"/>
    <property type="evidence" value="ECO:0007669"/>
    <property type="project" value="TreeGrafter"/>
</dbReference>
<feature type="compositionally biased region" description="Low complexity" evidence="1">
    <location>
        <begin position="247"/>
        <end position="256"/>
    </location>
</feature>
<dbReference type="InterPro" id="IPR050730">
    <property type="entry name" value="UBX_domain-protein"/>
</dbReference>
<dbReference type="PANTHER" id="PTHR23322:SF93">
    <property type="entry name" value="UBX DOMAIN-CONTAINING PROTEIN 8"/>
    <property type="match status" value="1"/>
</dbReference>
<accession>A0A151Z707</accession>
<dbReference type="SMART" id="SM00726">
    <property type="entry name" value="UIM"/>
    <property type="match status" value="2"/>
</dbReference>
<protein>
    <submittedName>
        <fullName evidence="3">UBX domain-containing protein</fullName>
    </submittedName>
</protein>
<feature type="compositionally biased region" description="Low complexity" evidence="1">
    <location>
        <begin position="143"/>
        <end position="170"/>
    </location>
</feature>
<dbReference type="Proteomes" id="UP000076078">
    <property type="component" value="Unassembled WGS sequence"/>
</dbReference>
<evidence type="ECO:0000256" key="1">
    <source>
        <dbReference type="SAM" id="MobiDB-lite"/>
    </source>
</evidence>
<feature type="compositionally biased region" description="Polar residues" evidence="1">
    <location>
        <begin position="257"/>
        <end position="266"/>
    </location>
</feature>
<evidence type="ECO:0000313" key="4">
    <source>
        <dbReference type="Proteomes" id="UP000076078"/>
    </source>
</evidence>
<dbReference type="InParanoid" id="A0A151Z707"/>
<comment type="caution">
    <text evidence="3">The sequence shown here is derived from an EMBL/GenBank/DDBJ whole genome shotgun (WGS) entry which is preliminary data.</text>
</comment>
<dbReference type="OrthoDB" id="1026733at2759"/>
<feature type="compositionally biased region" description="Basic and acidic residues" evidence="1">
    <location>
        <begin position="339"/>
        <end position="364"/>
    </location>
</feature>
<dbReference type="Gene3D" id="3.10.20.90">
    <property type="entry name" value="Phosphatidylinositol 3-kinase Catalytic Subunit, Chain A, domain 1"/>
    <property type="match status" value="1"/>
</dbReference>
<dbReference type="Pfam" id="PF00789">
    <property type="entry name" value="UBX"/>
    <property type="match status" value="1"/>
</dbReference>
<organism evidence="3 4">
    <name type="scientific">Tieghemostelium lacteum</name>
    <name type="common">Slime mold</name>
    <name type="synonym">Dictyostelium lacteum</name>
    <dbReference type="NCBI Taxonomy" id="361077"/>
    <lineage>
        <taxon>Eukaryota</taxon>
        <taxon>Amoebozoa</taxon>
        <taxon>Evosea</taxon>
        <taxon>Eumycetozoa</taxon>
        <taxon>Dictyostelia</taxon>
        <taxon>Dictyosteliales</taxon>
        <taxon>Raperosteliaceae</taxon>
        <taxon>Tieghemostelium</taxon>
    </lineage>
</organism>
<feature type="region of interest" description="Disordered" evidence="1">
    <location>
        <begin position="134"/>
        <end position="171"/>
    </location>
</feature>
<evidence type="ECO:0000313" key="3">
    <source>
        <dbReference type="EMBL" id="KYQ89743.1"/>
    </source>
</evidence>
<dbReference type="InterPro" id="IPR003903">
    <property type="entry name" value="UIM_dom"/>
</dbReference>
<dbReference type="PROSITE" id="PS50330">
    <property type="entry name" value="UIM"/>
    <property type="match status" value="1"/>
</dbReference>
<dbReference type="PANTHER" id="PTHR23322">
    <property type="entry name" value="FAS-ASSOCIATED PROTEIN"/>
    <property type="match status" value="1"/>
</dbReference>
<dbReference type="InterPro" id="IPR029071">
    <property type="entry name" value="Ubiquitin-like_domsf"/>
</dbReference>
<evidence type="ECO:0000259" key="2">
    <source>
        <dbReference type="PROSITE" id="PS50033"/>
    </source>
</evidence>
<feature type="compositionally biased region" description="Pro residues" evidence="1">
    <location>
        <begin position="236"/>
        <end position="246"/>
    </location>
</feature>
<dbReference type="SMART" id="SM00166">
    <property type="entry name" value="UBX"/>
    <property type="match status" value="1"/>
</dbReference>
<reference evidence="3 4" key="1">
    <citation type="submission" date="2015-12" db="EMBL/GenBank/DDBJ databases">
        <title>Dictyostelia acquired genes for synthesis and detection of signals that induce cell-type specialization by lateral gene transfer from prokaryotes.</title>
        <authorList>
            <person name="Gloeckner G."/>
            <person name="Schaap P."/>
        </authorList>
    </citation>
    <scope>NUCLEOTIDE SEQUENCE [LARGE SCALE GENOMIC DNA]</scope>
    <source>
        <strain evidence="3 4">TK</strain>
    </source>
</reference>
<feature type="compositionally biased region" description="Low complexity" evidence="1">
    <location>
        <begin position="61"/>
        <end position="84"/>
    </location>
</feature>
<name>A0A151Z707_TIELA</name>
<dbReference type="InterPro" id="IPR001012">
    <property type="entry name" value="UBX_dom"/>
</dbReference>
<keyword evidence="4" id="KW-1185">Reference proteome</keyword>
<dbReference type="FunCoup" id="A0A151Z707">
    <property type="interactions" value="277"/>
</dbReference>
<dbReference type="PROSITE" id="PS50033">
    <property type="entry name" value="UBX"/>
    <property type="match status" value="1"/>
</dbReference>
<dbReference type="CDD" id="cd01767">
    <property type="entry name" value="UBX"/>
    <property type="match status" value="1"/>
</dbReference>
<feature type="compositionally biased region" description="Acidic residues" evidence="1">
    <location>
        <begin position="283"/>
        <end position="307"/>
    </location>
</feature>
<dbReference type="AlphaFoldDB" id="A0A151Z707"/>
<proteinExistence type="predicted"/>
<feature type="region of interest" description="Disordered" evidence="1">
    <location>
        <begin position="61"/>
        <end position="88"/>
    </location>
</feature>
<dbReference type="SUPFAM" id="SSF54236">
    <property type="entry name" value="Ubiquitin-like"/>
    <property type="match status" value="1"/>
</dbReference>
<sequence>MSNNRQNNRGSGSSRPQNVLNSYASEIDNRPQTNVIDVDEFDRNGVHYRTETSRVGNTVTKVTTTTGNNGTFSRSVSTTTSSTTGGTGSGGVNMASGNDFGHYQPFLNQGFLNNVTGHSRPSQNHVRPVDIYNQQQQHREQMRQQQQQQQQQHIQQQQQHMQQIRMQQQQMLDRMMPKPQVNRQRGFVQEIIDDEDEDNEPIDLSDDSNYIDLDGEEMDFELQQAIKESMNQSTPSKPPSQQPPQKPSLKQLPKPTNNNRSTNVVSPVNKRKNKNVQFKEIQNDIDDDINMTEEGYDEDDYDDDEFFNDPQTQNYLSPNDKHKRQERSSIRATRQIMNEQDREFQESLKKDREKAEQEREKEELEKAIQMSLEMEQAQLEKEKADLMDKKKQRLPPDPTLSMTADQIKSSPVRICEISILPPDGQRFSRKFFVNNNIQNVRDWIDVYLNEHQSPINLETYELVTTYPKSVLSDNSKTLEEFYPRTLLNLREP</sequence>
<dbReference type="STRING" id="361077.A0A151Z707"/>
<dbReference type="EMBL" id="LODT01000039">
    <property type="protein sequence ID" value="KYQ89743.1"/>
    <property type="molecule type" value="Genomic_DNA"/>
</dbReference>